<feature type="region of interest" description="Disordered" evidence="1">
    <location>
        <begin position="201"/>
        <end position="230"/>
    </location>
</feature>
<feature type="region of interest" description="Disordered" evidence="1">
    <location>
        <begin position="249"/>
        <end position="284"/>
    </location>
</feature>
<evidence type="ECO:0000313" key="2">
    <source>
        <dbReference type="EMBL" id="PVV01033.1"/>
    </source>
</evidence>
<evidence type="ECO:0000313" key="3">
    <source>
        <dbReference type="EMBL" id="PVV02689.1"/>
    </source>
</evidence>
<accession>A0A2T9Z8W0</accession>
<evidence type="ECO:0000313" key="4">
    <source>
        <dbReference type="Proteomes" id="UP000245609"/>
    </source>
</evidence>
<name>A0A2T9Z8W0_9FUNG</name>
<dbReference type="AlphaFoldDB" id="A0A2T9Z8W0"/>
<sequence length="335" mass="37833">MKSFKLFKAQPKPSPNVNNVNLQNNSFADKKNIFKKSDSLSQRSSDELSLAAAYEKSTYGNTTRITHQRPSFYDCSGENKAQRQNVPYFTDSSEGSELNLDLMGGAPDNILTSASSFNSDIETDYSSQKSRVVSNASNNYPEEIKIAFLRDTLDEESDYTVDHGRLQDSLSYNKSNINSKYNHYNSPKYLASQDLGIKLQKKKYGRSETPEEESPDFVRKEASSHPSKSTKRFQISSLLISEDDLKKRRSLKPLKAKTSGRGSDNKHNTSRISSGLGREITGGQSGKRSIVELFSRSNSMNEFDGVVPTKSSILKKIDRLMADLEYQMDYYNRYE</sequence>
<dbReference type="Proteomes" id="UP000245609">
    <property type="component" value="Unassembled WGS sequence"/>
</dbReference>
<feature type="region of interest" description="Disordered" evidence="1">
    <location>
        <begin position="1"/>
        <end position="23"/>
    </location>
</feature>
<organism evidence="2 4">
    <name type="scientific">Smittium megazygosporum</name>
    <dbReference type="NCBI Taxonomy" id="133381"/>
    <lineage>
        <taxon>Eukaryota</taxon>
        <taxon>Fungi</taxon>
        <taxon>Fungi incertae sedis</taxon>
        <taxon>Zoopagomycota</taxon>
        <taxon>Kickxellomycotina</taxon>
        <taxon>Harpellomycetes</taxon>
        <taxon>Harpellales</taxon>
        <taxon>Legeriomycetaceae</taxon>
        <taxon>Smittium</taxon>
    </lineage>
</organism>
<keyword evidence="4" id="KW-1185">Reference proteome</keyword>
<reference evidence="2 4" key="1">
    <citation type="journal article" date="2018" name="MBio">
        <title>Comparative Genomics Reveals the Core Gene Toolbox for the Fungus-Insect Symbiosis.</title>
        <authorList>
            <person name="Wang Y."/>
            <person name="Stata M."/>
            <person name="Wang W."/>
            <person name="Stajich J.E."/>
            <person name="White M.M."/>
            <person name="Moncalvo J.M."/>
        </authorList>
    </citation>
    <scope>NUCLEOTIDE SEQUENCE [LARGE SCALE GENOMIC DNA]</scope>
    <source>
        <strain evidence="2 4">SC-DP-2</strain>
    </source>
</reference>
<comment type="caution">
    <text evidence="2">The sequence shown here is derived from an EMBL/GenBank/DDBJ whole genome shotgun (WGS) entry which is preliminary data.</text>
</comment>
<gene>
    <name evidence="3" type="ORF">BB560_002850</name>
    <name evidence="2" type="ORF">BB560_004564</name>
</gene>
<proteinExistence type="predicted"/>
<dbReference type="EMBL" id="MBFS01000358">
    <property type="protein sequence ID" value="PVV02689.1"/>
    <property type="molecule type" value="Genomic_DNA"/>
</dbReference>
<evidence type="ECO:0000256" key="1">
    <source>
        <dbReference type="SAM" id="MobiDB-lite"/>
    </source>
</evidence>
<protein>
    <submittedName>
        <fullName evidence="2">Uncharacterized protein</fullName>
    </submittedName>
</protein>
<dbReference type="EMBL" id="MBFS01001430">
    <property type="protein sequence ID" value="PVV01033.1"/>
    <property type="molecule type" value="Genomic_DNA"/>
</dbReference>